<protein>
    <submittedName>
        <fullName evidence="6">MAPEG family protein</fullName>
    </submittedName>
</protein>
<keyword evidence="2 5" id="KW-0812">Transmembrane</keyword>
<reference evidence="6 7" key="1">
    <citation type="journal article" date="2012" name="Int. J. Syst. Evol. Microbiol.">
        <title>Marinomonas hwangdonensis sp. nov., isolated from seawater.</title>
        <authorList>
            <person name="Jung Y.T."/>
            <person name="Oh T.K."/>
            <person name="Yoon J.H."/>
        </authorList>
    </citation>
    <scope>NUCLEOTIDE SEQUENCE [LARGE SCALE GENOMIC DNA]</scope>
    <source>
        <strain evidence="6 7">HDW-15</strain>
    </source>
</reference>
<dbReference type="GO" id="GO:0016020">
    <property type="term" value="C:membrane"/>
    <property type="evidence" value="ECO:0007669"/>
    <property type="project" value="UniProtKB-SubCell"/>
</dbReference>
<dbReference type="InterPro" id="IPR023352">
    <property type="entry name" value="MAPEG-like_dom_sf"/>
</dbReference>
<dbReference type="SUPFAM" id="SSF161084">
    <property type="entry name" value="MAPEG domain-like"/>
    <property type="match status" value="1"/>
</dbReference>
<keyword evidence="4 5" id="KW-0472">Membrane</keyword>
<evidence type="ECO:0000256" key="2">
    <source>
        <dbReference type="ARBA" id="ARBA00022692"/>
    </source>
</evidence>
<sequence>MIKKRGFNEMSMELLSVVIYAVLIFIMVLLQSTYMAKTAGLVFSFGNREKAQPSKKPLGNRIDRTLENLKEGGIMYVPLAVLAVSTDVSNPWTYYAALATIISRVLYVPVYIFGVRIVRSLVFAPSLIAIPVMAYGVISGLAGAI</sequence>
<evidence type="ECO:0000256" key="5">
    <source>
        <dbReference type="SAM" id="Phobius"/>
    </source>
</evidence>
<evidence type="ECO:0000256" key="4">
    <source>
        <dbReference type="ARBA" id="ARBA00023136"/>
    </source>
</evidence>
<gene>
    <name evidence="6" type="ORF">EBI00_15000</name>
</gene>
<name>A0A3M8PXU1_9GAMM</name>
<accession>A0A3M8PXU1</accession>
<dbReference type="Proteomes" id="UP000280507">
    <property type="component" value="Unassembled WGS sequence"/>
</dbReference>
<keyword evidence="7" id="KW-1185">Reference proteome</keyword>
<dbReference type="Pfam" id="PF01124">
    <property type="entry name" value="MAPEG"/>
    <property type="match status" value="1"/>
</dbReference>
<evidence type="ECO:0000256" key="3">
    <source>
        <dbReference type="ARBA" id="ARBA00022989"/>
    </source>
</evidence>
<feature type="transmembrane region" description="Helical" evidence="5">
    <location>
        <begin position="12"/>
        <end position="34"/>
    </location>
</feature>
<comment type="subcellular location">
    <subcellularLocation>
        <location evidence="1">Membrane</location>
    </subcellularLocation>
</comment>
<organism evidence="6 7">
    <name type="scientific">Marinomonas hwangdonensis</name>
    <dbReference type="NCBI Taxonomy" id="1053647"/>
    <lineage>
        <taxon>Bacteria</taxon>
        <taxon>Pseudomonadati</taxon>
        <taxon>Pseudomonadota</taxon>
        <taxon>Gammaproteobacteria</taxon>
        <taxon>Oceanospirillales</taxon>
        <taxon>Oceanospirillaceae</taxon>
        <taxon>Marinomonas</taxon>
    </lineage>
</organism>
<dbReference type="InterPro" id="IPR001129">
    <property type="entry name" value="Membr-assoc_MAPEG"/>
</dbReference>
<evidence type="ECO:0000313" key="6">
    <source>
        <dbReference type="EMBL" id="RNF48101.1"/>
    </source>
</evidence>
<feature type="transmembrane region" description="Helical" evidence="5">
    <location>
        <begin position="92"/>
        <end position="114"/>
    </location>
</feature>
<feature type="transmembrane region" description="Helical" evidence="5">
    <location>
        <begin position="121"/>
        <end position="142"/>
    </location>
</feature>
<dbReference type="AlphaFoldDB" id="A0A3M8PXU1"/>
<evidence type="ECO:0000256" key="1">
    <source>
        <dbReference type="ARBA" id="ARBA00004370"/>
    </source>
</evidence>
<evidence type="ECO:0000313" key="7">
    <source>
        <dbReference type="Proteomes" id="UP000280507"/>
    </source>
</evidence>
<dbReference type="Gene3D" id="1.20.120.550">
    <property type="entry name" value="Membrane associated eicosanoid/glutathione metabolism-like domain"/>
    <property type="match status" value="1"/>
</dbReference>
<comment type="caution">
    <text evidence="6">The sequence shown here is derived from an EMBL/GenBank/DDBJ whole genome shotgun (WGS) entry which is preliminary data.</text>
</comment>
<dbReference type="EMBL" id="RIZG01000013">
    <property type="protein sequence ID" value="RNF48101.1"/>
    <property type="molecule type" value="Genomic_DNA"/>
</dbReference>
<proteinExistence type="predicted"/>
<keyword evidence="3 5" id="KW-1133">Transmembrane helix</keyword>